<dbReference type="EMBL" id="CARXXK010000001">
    <property type="protein sequence ID" value="CAI6348187.1"/>
    <property type="molecule type" value="Genomic_DNA"/>
</dbReference>
<keyword evidence="3" id="KW-1185">Reference proteome</keyword>
<evidence type="ECO:0000256" key="1">
    <source>
        <dbReference type="SAM" id="MobiDB-lite"/>
    </source>
</evidence>
<accession>A0AAV0VYA5</accession>
<feature type="region of interest" description="Disordered" evidence="1">
    <location>
        <begin position="1"/>
        <end position="45"/>
    </location>
</feature>
<dbReference type="AlphaFoldDB" id="A0AAV0VYA5"/>
<gene>
    <name evidence="2" type="ORF">MEUPH1_LOCUS4890</name>
</gene>
<sequence>MPSVSSHYAGRQKSTDSIIYISSSPSPARSLETTDTDSEDDNFDFKNFSKRTKNNVKRLKKHTRQSSAVGKPDDCRIPFGNHIVTYKYDDSANVNPGPVFIKSETEKLILYCKSTRSERFTSFCRDLSEKFQLRKPLENFLNKTKLMKRFVKKYEYKEPMTFEEYEAISLKFHCPIRYGFRMYVPVWIFQKITLQLCAPI</sequence>
<comment type="caution">
    <text evidence="2">The sequence shown here is derived from an EMBL/GenBank/DDBJ whole genome shotgun (WGS) entry which is preliminary data.</text>
</comment>
<evidence type="ECO:0000313" key="3">
    <source>
        <dbReference type="Proteomes" id="UP001160148"/>
    </source>
</evidence>
<evidence type="ECO:0000313" key="2">
    <source>
        <dbReference type="EMBL" id="CAI6348187.1"/>
    </source>
</evidence>
<proteinExistence type="predicted"/>
<dbReference type="Proteomes" id="UP001160148">
    <property type="component" value="Unassembled WGS sequence"/>
</dbReference>
<feature type="compositionally biased region" description="Low complexity" evidence="1">
    <location>
        <begin position="17"/>
        <end position="27"/>
    </location>
</feature>
<organism evidence="2 3">
    <name type="scientific">Macrosiphum euphorbiae</name>
    <name type="common">potato aphid</name>
    <dbReference type="NCBI Taxonomy" id="13131"/>
    <lineage>
        <taxon>Eukaryota</taxon>
        <taxon>Metazoa</taxon>
        <taxon>Ecdysozoa</taxon>
        <taxon>Arthropoda</taxon>
        <taxon>Hexapoda</taxon>
        <taxon>Insecta</taxon>
        <taxon>Pterygota</taxon>
        <taxon>Neoptera</taxon>
        <taxon>Paraneoptera</taxon>
        <taxon>Hemiptera</taxon>
        <taxon>Sternorrhyncha</taxon>
        <taxon>Aphidomorpha</taxon>
        <taxon>Aphidoidea</taxon>
        <taxon>Aphididae</taxon>
        <taxon>Macrosiphini</taxon>
        <taxon>Macrosiphum</taxon>
    </lineage>
</organism>
<protein>
    <submittedName>
        <fullName evidence="2">Uncharacterized protein</fullName>
    </submittedName>
</protein>
<reference evidence="2 3" key="1">
    <citation type="submission" date="2023-01" db="EMBL/GenBank/DDBJ databases">
        <authorList>
            <person name="Whitehead M."/>
        </authorList>
    </citation>
    <scope>NUCLEOTIDE SEQUENCE [LARGE SCALE GENOMIC DNA]</scope>
</reference>
<name>A0AAV0VYA5_9HEMI</name>